<evidence type="ECO:0000313" key="2">
    <source>
        <dbReference type="Proteomes" id="UP001497382"/>
    </source>
</evidence>
<comment type="caution">
    <text evidence="1">The sequence shown here is derived from an EMBL/GenBank/DDBJ whole genome shotgun (WGS) entry which is preliminary data.</text>
</comment>
<reference evidence="1 2" key="1">
    <citation type="submission" date="2024-04" db="EMBL/GenBank/DDBJ databases">
        <authorList>
            <person name="Rising A."/>
            <person name="Reimegard J."/>
            <person name="Sonavane S."/>
            <person name="Akerstrom W."/>
            <person name="Nylinder S."/>
            <person name="Hedman E."/>
            <person name="Kallberg Y."/>
        </authorList>
    </citation>
    <scope>NUCLEOTIDE SEQUENCE [LARGE SCALE GENOMIC DNA]</scope>
</reference>
<dbReference type="Proteomes" id="UP001497382">
    <property type="component" value="Unassembled WGS sequence"/>
</dbReference>
<sequence>MAVCCDWDTVIACFRDELICGDLQRICCSNFRFKIDEITDGEKDELIFGTMLHLLQSIRSCCSFEYQLPAHREYHSDLKCDLAV</sequence>
<protein>
    <submittedName>
        <fullName evidence="1">Uncharacterized protein</fullName>
    </submittedName>
</protein>
<dbReference type="AlphaFoldDB" id="A0AAV2AHL9"/>
<gene>
    <name evidence="1" type="ORF">LARSCL_LOCUS12638</name>
</gene>
<keyword evidence="2" id="KW-1185">Reference proteome</keyword>
<name>A0AAV2AHL9_9ARAC</name>
<accession>A0AAV2AHL9</accession>
<organism evidence="1 2">
    <name type="scientific">Larinioides sclopetarius</name>
    <dbReference type="NCBI Taxonomy" id="280406"/>
    <lineage>
        <taxon>Eukaryota</taxon>
        <taxon>Metazoa</taxon>
        <taxon>Ecdysozoa</taxon>
        <taxon>Arthropoda</taxon>
        <taxon>Chelicerata</taxon>
        <taxon>Arachnida</taxon>
        <taxon>Araneae</taxon>
        <taxon>Araneomorphae</taxon>
        <taxon>Entelegynae</taxon>
        <taxon>Araneoidea</taxon>
        <taxon>Araneidae</taxon>
        <taxon>Larinioides</taxon>
    </lineage>
</organism>
<dbReference type="EMBL" id="CAXIEN010000168">
    <property type="protein sequence ID" value="CAL1283493.1"/>
    <property type="molecule type" value="Genomic_DNA"/>
</dbReference>
<evidence type="ECO:0000313" key="1">
    <source>
        <dbReference type="EMBL" id="CAL1283493.1"/>
    </source>
</evidence>
<proteinExistence type="predicted"/>